<evidence type="ECO:0000256" key="1">
    <source>
        <dbReference type="ARBA" id="ARBA00008834"/>
    </source>
</evidence>
<evidence type="ECO:0000256" key="4">
    <source>
        <dbReference type="RuleBase" id="RU361169"/>
    </source>
</evidence>
<accession>A0ABS4BGC5</accession>
<protein>
    <submittedName>
        <fullName evidence="5">Glycoside hydrolase family 28 protein</fullName>
    </submittedName>
</protein>
<dbReference type="InterPro" id="IPR000743">
    <property type="entry name" value="Glyco_hydro_28"/>
</dbReference>
<sequence length="445" mass="48422">MPRSDFTLPALDGDRSAAIQAAIDADRPTRRVILEAGRHLCGGLRLRSGTELHLAEGAELVFQPNYEAYARNRVGVIAEDSDRAMIVASDATDVAITGSGQILGGGEHYHHGEDKGMGTLHPHALRPRVLVFENCRKVHLHGFRVANSPMWTLHLVDCDGVSVETIFVDNDRRMPNTDGLVLDGCRDVSVDRSIIRTADDGVVLKTSLRSGAGTTGACERIAVRNSTIESRSCALKIGTESHADFRDIVFEDCRIETSNRGLGIFSRDGGMIEGVRFSRIELDCRETPDGYWGSGEGLTLNVVDRRPAERPAGPIRDIVIEDISGRMDGAINLYAERAGGIEGVALKRIALRHQAGPLGTAQRYDLRPTPADLEPVAADGGRKNAWRKHSDGHVVGTIAYPGGMPSLFARGVRELSMSDVDIERPAPLPDRWNPRSIVIMPHDDP</sequence>
<comment type="similarity">
    <text evidence="1 4">Belongs to the glycosyl hydrolase 28 family.</text>
</comment>
<dbReference type="Gene3D" id="2.160.20.10">
    <property type="entry name" value="Single-stranded right-handed beta-helix, Pectin lyase-like"/>
    <property type="match status" value="1"/>
</dbReference>
<dbReference type="RefSeq" id="WP_209594233.1">
    <property type="nucleotide sequence ID" value="NZ_JAGJCF010000005.1"/>
</dbReference>
<keyword evidence="2 4" id="KW-0378">Hydrolase</keyword>
<dbReference type="PANTHER" id="PTHR31339:SF9">
    <property type="entry name" value="PLASMIN AND FIBRONECTIN-BINDING PROTEIN A"/>
    <property type="match status" value="1"/>
</dbReference>
<dbReference type="InterPro" id="IPR051801">
    <property type="entry name" value="GH28_Enzymes"/>
</dbReference>
<proteinExistence type="inferred from homology"/>
<evidence type="ECO:0000256" key="3">
    <source>
        <dbReference type="ARBA" id="ARBA00023295"/>
    </source>
</evidence>
<keyword evidence="3 4" id="KW-0326">Glycosidase</keyword>
<dbReference type="InterPro" id="IPR012334">
    <property type="entry name" value="Pectin_lyas_fold"/>
</dbReference>
<dbReference type="EMBL" id="JAGJCF010000005">
    <property type="protein sequence ID" value="MBP0615808.1"/>
    <property type="molecule type" value="Genomic_DNA"/>
</dbReference>
<comment type="caution">
    <text evidence="5">The sequence shown here is derived from an EMBL/GenBank/DDBJ whole genome shotgun (WGS) entry which is preliminary data.</text>
</comment>
<evidence type="ECO:0000313" key="6">
    <source>
        <dbReference type="Proteomes" id="UP000678276"/>
    </source>
</evidence>
<evidence type="ECO:0000313" key="5">
    <source>
        <dbReference type="EMBL" id="MBP0615808.1"/>
    </source>
</evidence>
<dbReference type="PANTHER" id="PTHR31339">
    <property type="entry name" value="PECTIN LYASE-RELATED"/>
    <property type="match status" value="1"/>
</dbReference>
<organism evidence="5 6">
    <name type="scientific">Jiella mangrovi</name>
    <dbReference type="NCBI Taxonomy" id="2821407"/>
    <lineage>
        <taxon>Bacteria</taxon>
        <taxon>Pseudomonadati</taxon>
        <taxon>Pseudomonadota</taxon>
        <taxon>Alphaproteobacteria</taxon>
        <taxon>Hyphomicrobiales</taxon>
        <taxon>Aurantimonadaceae</taxon>
        <taxon>Jiella</taxon>
    </lineage>
</organism>
<dbReference type="GO" id="GO:0016787">
    <property type="term" value="F:hydrolase activity"/>
    <property type="evidence" value="ECO:0007669"/>
    <property type="project" value="UniProtKB-KW"/>
</dbReference>
<dbReference type="SUPFAM" id="SSF51126">
    <property type="entry name" value="Pectin lyase-like"/>
    <property type="match status" value="1"/>
</dbReference>
<dbReference type="Proteomes" id="UP000678276">
    <property type="component" value="Unassembled WGS sequence"/>
</dbReference>
<keyword evidence="6" id="KW-1185">Reference proteome</keyword>
<reference evidence="5 6" key="1">
    <citation type="submission" date="2021-04" db="EMBL/GenBank/DDBJ databases">
        <title>Whole genome sequence of Jiella sp. KSK16Y-1.</title>
        <authorList>
            <person name="Tuo L."/>
        </authorList>
    </citation>
    <scope>NUCLEOTIDE SEQUENCE [LARGE SCALE GENOMIC DNA]</scope>
    <source>
        <strain evidence="5 6">KSK16Y-1</strain>
    </source>
</reference>
<evidence type="ECO:0000256" key="2">
    <source>
        <dbReference type="ARBA" id="ARBA00022801"/>
    </source>
</evidence>
<gene>
    <name evidence="5" type="ORF">J6595_09475</name>
</gene>
<dbReference type="Pfam" id="PF00295">
    <property type="entry name" value="Glyco_hydro_28"/>
    <property type="match status" value="1"/>
</dbReference>
<name>A0ABS4BGC5_9HYPH</name>
<dbReference type="InterPro" id="IPR011050">
    <property type="entry name" value="Pectin_lyase_fold/virulence"/>
</dbReference>